<dbReference type="Pfam" id="PF18346">
    <property type="entry name" value="SH3_15"/>
    <property type="match status" value="2"/>
</dbReference>
<keyword evidence="11" id="KW-1185">Reference proteome</keyword>
<evidence type="ECO:0000256" key="3">
    <source>
        <dbReference type="ARBA" id="ARBA00022723"/>
    </source>
</evidence>
<evidence type="ECO:0000256" key="4">
    <source>
        <dbReference type="ARBA" id="ARBA00022737"/>
    </source>
</evidence>
<evidence type="ECO:0000313" key="12">
    <source>
        <dbReference type="RefSeq" id="XP_065670746.1"/>
    </source>
</evidence>
<evidence type="ECO:0000256" key="7">
    <source>
        <dbReference type="ARBA" id="ARBA00022833"/>
    </source>
</evidence>
<evidence type="ECO:0000256" key="2">
    <source>
        <dbReference type="ARBA" id="ARBA00022679"/>
    </source>
</evidence>
<evidence type="ECO:0000256" key="1">
    <source>
        <dbReference type="ARBA" id="ARBA00004906"/>
    </source>
</evidence>
<feature type="domain" description="RING-type" evidence="10">
    <location>
        <begin position="340"/>
        <end position="374"/>
    </location>
</feature>
<keyword evidence="3" id="KW-0479">Metal-binding</keyword>
<evidence type="ECO:0000256" key="6">
    <source>
        <dbReference type="ARBA" id="ARBA00022786"/>
    </source>
</evidence>
<dbReference type="Gene3D" id="3.30.40.10">
    <property type="entry name" value="Zinc/RING finger domain, C3HC4 (zinc finger)"/>
    <property type="match status" value="3"/>
</dbReference>
<dbReference type="PROSITE" id="PS50089">
    <property type="entry name" value="ZF_RING_2"/>
    <property type="match status" value="2"/>
</dbReference>
<feature type="domain" description="RING-type" evidence="10">
    <location>
        <begin position="266"/>
        <end position="301"/>
    </location>
</feature>
<keyword evidence="8" id="KW-0040">ANK repeat</keyword>
<keyword evidence="2" id="KW-0808">Transferase</keyword>
<dbReference type="PANTHER" id="PTHR24202">
    <property type="entry name" value="E3 UBIQUITIN-PROTEIN LIGASE MIB2"/>
    <property type="match status" value="1"/>
</dbReference>
<evidence type="ECO:0000313" key="11">
    <source>
        <dbReference type="Proteomes" id="UP001652625"/>
    </source>
</evidence>
<dbReference type="GeneID" id="100198632"/>
<dbReference type="InterPro" id="IPR013083">
    <property type="entry name" value="Znf_RING/FYVE/PHD"/>
</dbReference>
<protein>
    <submittedName>
        <fullName evidence="12">E3 ubiquitin-protein ligase MIB1 isoform X3</fullName>
    </submittedName>
</protein>
<keyword evidence="4" id="KW-0677">Repeat</keyword>
<sequence>MVHLTLPLHNKWNIGDRVQVNCCKEEIYDLQDGHGGWSHEMEESFTNLGIVSGFNDDGDIEVSYPSGNRWTFNPFVFETRKTISVTKKIKSFDVKSNSASQDYPVETISQVVGYWKPGDFVEVMIDPKSLKKFQVGHGGWDNSMQEALENVGTVIGYDEDDNIEVSYPSGNRWIFNPVVFTSFNADNIKQRAIHPAFSASNNAEILNFNAEDGGLHNCKACLEKPEIILMPCYHLARCAGCAHFDESCTICKQYVKDTKKLGELMCDLCDDHAAAILFKPCNHLALCNGCSRKSKKCSICKEVINEKITILSQDDNDPIDTMKLKEMEKQLKELQEQQSCNVCMDLPKKIVCKPCGHCLCQECSTQVNQCPICRQNIEERLPFYL</sequence>
<keyword evidence="7" id="KW-0862">Zinc</keyword>
<dbReference type="InterPro" id="IPR040847">
    <property type="entry name" value="SH3_15"/>
</dbReference>
<evidence type="ECO:0000256" key="9">
    <source>
        <dbReference type="PROSITE-ProRule" id="PRU00175"/>
    </source>
</evidence>
<dbReference type="SUPFAM" id="SSF57850">
    <property type="entry name" value="RING/U-box"/>
    <property type="match status" value="1"/>
</dbReference>
<accession>A0ABM4D8T6</accession>
<dbReference type="RefSeq" id="XP_065670746.1">
    <property type="nucleotide sequence ID" value="XM_065814674.1"/>
</dbReference>
<reference evidence="12" key="1">
    <citation type="submission" date="2025-08" db="UniProtKB">
        <authorList>
            <consortium name="RefSeq"/>
        </authorList>
    </citation>
    <scope>IDENTIFICATION</scope>
</reference>
<evidence type="ECO:0000259" key="10">
    <source>
        <dbReference type="PROSITE" id="PS50089"/>
    </source>
</evidence>
<gene>
    <name evidence="12" type="primary">LOC100198632</name>
</gene>
<dbReference type="Proteomes" id="UP001652625">
    <property type="component" value="Chromosome 12"/>
</dbReference>
<dbReference type="InterPro" id="IPR001841">
    <property type="entry name" value="Znf_RING"/>
</dbReference>
<dbReference type="SMART" id="SM00184">
    <property type="entry name" value="RING"/>
    <property type="match status" value="3"/>
</dbReference>
<dbReference type="PANTHER" id="PTHR24202:SF4">
    <property type="entry name" value="E3 UBIQUITIN-PROTEIN LIGASE MIB2-RELATED"/>
    <property type="match status" value="1"/>
</dbReference>
<evidence type="ECO:0000256" key="5">
    <source>
        <dbReference type="ARBA" id="ARBA00022771"/>
    </source>
</evidence>
<evidence type="ECO:0000256" key="8">
    <source>
        <dbReference type="ARBA" id="ARBA00023043"/>
    </source>
</evidence>
<name>A0ABM4D8T6_HYDVU</name>
<comment type="pathway">
    <text evidence="1">Protein modification; protein ubiquitination.</text>
</comment>
<keyword evidence="5 9" id="KW-0863">Zinc-finger</keyword>
<proteinExistence type="predicted"/>
<dbReference type="Pfam" id="PF13920">
    <property type="entry name" value="zf-C3HC4_3"/>
    <property type="match status" value="2"/>
</dbReference>
<organism evidence="11 12">
    <name type="scientific">Hydra vulgaris</name>
    <name type="common">Hydra</name>
    <name type="synonym">Hydra attenuata</name>
    <dbReference type="NCBI Taxonomy" id="6087"/>
    <lineage>
        <taxon>Eukaryota</taxon>
        <taxon>Metazoa</taxon>
        <taxon>Cnidaria</taxon>
        <taxon>Hydrozoa</taxon>
        <taxon>Hydroidolina</taxon>
        <taxon>Anthoathecata</taxon>
        <taxon>Aplanulata</taxon>
        <taxon>Hydridae</taxon>
        <taxon>Hydra</taxon>
    </lineage>
</organism>
<keyword evidence="6" id="KW-0833">Ubl conjugation pathway</keyword>